<feature type="region of interest" description="Disordered" evidence="1">
    <location>
        <begin position="55"/>
        <end position="75"/>
    </location>
</feature>
<evidence type="ECO:0000313" key="2">
    <source>
        <dbReference type="EMBL" id="OXA52560.1"/>
    </source>
</evidence>
<feature type="compositionally biased region" description="Polar residues" evidence="1">
    <location>
        <begin position="64"/>
        <end position="75"/>
    </location>
</feature>
<keyword evidence="3" id="KW-1185">Reference proteome</keyword>
<dbReference type="GO" id="GO:0008168">
    <property type="term" value="F:methyltransferase activity"/>
    <property type="evidence" value="ECO:0007669"/>
    <property type="project" value="UniProtKB-KW"/>
</dbReference>
<dbReference type="SUPFAM" id="SSF53335">
    <property type="entry name" value="S-adenosyl-L-methionine-dependent methyltransferases"/>
    <property type="match status" value="1"/>
</dbReference>
<protein>
    <submittedName>
        <fullName evidence="2">Ribosomal RNA small subunit methyltransferase A</fullName>
    </submittedName>
</protein>
<dbReference type="Gene3D" id="3.40.50.150">
    <property type="entry name" value="Vaccinia Virus protein VP39"/>
    <property type="match status" value="1"/>
</dbReference>
<dbReference type="GO" id="GO:0032259">
    <property type="term" value="P:methylation"/>
    <property type="evidence" value="ECO:0007669"/>
    <property type="project" value="UniProtKB-KW"/>
</dbReference>
<evidence type="ECO:0000256" key="1">
    <source>
        <dbReference type="SAM" id="MobiDB-lite"/>
    </source>
</evidence>
<dbReference type="AlphaFoldDB" id="A0A226E5I7"/>
<gene>
    <name evidence="2" type="ORF">Fcan01_12161</name>
</gene>
<dbReference type="InterPro" id="IPR029063">
    <property type="entry name" value="SAM-dependent_MTases_sf"/>
</dbReference>
<sequence>MEKNKSDNQNSKNLWTLCAKNQHLIADELEKSCPSHVECAKSLSMQIYWELEQEMDDDGDESYSDPSNYGTKSSKNSQEFKKWIENVVCDEHNQEKKALSVLFENTNKRMLENKDKIDAIRTTILELSGGHKALLENCEGSLQKIDGFMYKDVDDFEKQSGIRCRAKCQNCGSINTKPISLVSHSCSFDALQQLFTLRLTDLKGKKLLDIGSGMGSILYAAYCLSESAQITGIELNKRLCDMVSKVAVSHGMDKNGRLQVVNGDLLDHADLLQDSNVITFNNSFEYFVPRNVQITLWQFIKRNIKSGSLLVTNPSLEKLFSPLQPELGIKIDEWVSPFIFPPHEAYDKLVALSVIQKPDEIFCIYNVI</sequence>
<dbReference type="CDD" id="cd02440">
    <property type="entry name" value="AdoMet_MTases"/>
    <property type="match status" value="1"/>
</dbReference>
<organism evidence="2 3">
    <name type="scientific">Folsomia candida</name>
    <name type="common">Springtail</name>
    <dbReference type="NCBI Taxonomy" id="158441"/>
    <lineage>
        <taxon>Eukaryota</taxon>
        <taxon>Metazoa</taxon>
        <taxon>Ecdysozoa</taxon>
        <taxon>Arthropoda</taxon>
        <taxon>Hexapoda</taxon>
        <taxon>Collembola</taxon>
        <taxon>Entomobryomorpha</taxon>
        <taxon>Isotomoidea</taxon>
        <taxon>Isotomidae</taxon>
        <taxon>Proisotominae</taxon>
        <taxon>Folsomia</taxon>
    </lineage>
</organism>
<dbReference type="EMBL" id="LNIX01000006">
    <property type="protein sequence ID" value="OXA52560.1"/>
    <property type="molecule type" value="Genomic_DNA"/>
</dbReference>
<dbReference type="OrthoDB" id="15794at2759"/>
<keyword evidence="2" id="KW-0808">Transferase</keyword>
<name>A0A226E5I7_FOLCA</name>
<dbReference type="Proteomes" id="UP000198287">
    <property type="component" value="Unassembled WGS sequence"/>
</dbReference>
<dbReference type="STRING" id="158441.A0A226E5I7"/>
<keyword evidence="2" id="KW-0489">Methyltransferase</keyword>
<evidence type="ECO:0000313" key="3">
    <source>
        <dbReference type="Proteomes" id="UP000198287"/>
    </source>
</evidence>
<reference evidence="2 3" key="1">
    <citation type="submission" date="2015-12" db="EMBL/GenBank/DDBJ databases">
        <title>The genome of Folsomia candida.</title>
        <authorList>
            <person name="Faddeeva A."/>
            <person name="Derks M.F."/>
            <person name="Anvar Y."/>
            <person name="Smit S."/>
            <person name="Van Straalen N."/>
            <person name="Roelofs D."/>
        </authorList>
    </citation>
    <scope>NUCLEOTIDE SEQUENCE [LARGE SCALE GENOMIC DNA]</scope>
    <source>
        <strain evidence="2 3">VU population</strain>
        <tissue evidence="2">Whole body</tissue>
    </source>
</reference>
<comment type="caution">
    <text evidence="2">The sequence shown here is derived from an EMBL/GenBank/DDBJ whole genome shotgun (WGS) entry which is preliminary data.</text>
</comment>
<accession>A0A226E5I7</accession>
<proteinExistence type="predicted"/>